<evidence type="ECO:0000256" key="1">
    <source>
        <dbReference type="SAM" id="Phobius"/>
    </source>
</evidence>
<accession>A0A0N5AJW5</accession>
<dbReference type="CDD" id="cd02232">
    <property type="entry name" value="cupin_ARD"/>
    <property type="match status" value="1"/>
</dbReference>
<dbReference type="AlphaFoldDB" id="A0A0N5AJW5"/>
<dbReference type="WBParaSite" id="SMUV_0000476301-mRNA-1">
    <property type="protein sequence ID" value="SMUV_0000476301-mRNA-1"/>
    <property type="gene ID" value="SMUV_0000476301"/>
</dbReference>
<dbReference type="Gene3D" id="2.60.120.10">
    <property type="entry name" value="Jelly Rolls"/>
    <property type="match status" value="1"/>
</dbReference>
<dbReference type="GO" id="GO:0006555">
    <property type="term" value="P:methionine metabolic process"/>
    <property type="evidence" value="ECO:0007669"/>
    <property type="project" value="TreeGrafter"/>
</dbReference>
<protein>
    <submittedName>
        <fullName evidence="3">1,2-dihydroxy-3-keto-5-methylthiopentene dioxygenase homolog</fullName>
    </submittedName>
</protein>
<keyword evidence="1" id="KW-1133">Transmembrane helix</keyword>
<dbReference type="PANTHER" id="PTHR23418">
    <property type="entry name" value="ACIREDUCTONE DIOXYGENASE"/>
    <property type="match status" value="1"/>
</dbReference>
<evidence type="ECO:0000313" key="2">
    <source>
        <dbReference type="Proteomes" id="UP000046393"/>
    </source>
</evidence>
<keyword evidence="1" id="KW-0472">Membrane</keyword>
<dbReference type="PANTHER" id="PTHR23418:SF10">
    <property type="entry name" value="INACTIVE ACIREDUCTONE DIOXYGENASE 1-RELATED"/>
    <property type="match status" value="1"/>
</dbReference>
<dbReference type="InterPro" id="IPR004313">
    <property type="entry name" value="ARD"/>
</dbReference>
<feature type="transmembrane region" description="Helical" evidence="1">
    <location>
        <begin position="7"/>
        <end position="25"/>
    </location>
</feature>
<dbReference type="SUPFAM" id="SSF51182">
    <property type="entry name" value="RmlC-like cupins"/>
    <property type="match status" value="1"/>
</dbReference>
<sequence>MKKDNKIYLIYFNRIYFSTIIMHIWHMESYICGDKRLPHHVYPPKMHTPDQLQALTGVIHYKVDLDDTVAMKKRISRVKNDRGVISSDIITINEHLADLSLKLEEFFEPVVKKEDAIYLLMDGSAYYDIEVDEDDWIRIELERGDMIVIPSGRPHRYTLTPLVSYLKALELDVRPLIIAVPIKIGTKLLSIEQMLLLY</sequence>
<dbReference type="Proteomes" id="UP000046393">
    <property type="component" value="Unplaced"/>
</dbReference>
<reference evidence="3" key="1">
    <citation type="submission" date="2017-02" db="UniProtKB">
        <authorList>
            <consortium name="WormBaseParasite"/>
        </authorList>
    </citation>
    <scope>IDENTIFICATION</scope>
</reference>
<evidence type="ECO:0000313" key="3">
    <source>
        <dbReference type="WBParaSite" id="SMUV_0000476301-mRNA-1"/>
    </source>
</evidence>
<keyword evidence="1" id="KW-0812">Transmembrane</keyword>
<dbReference type="STRING" id="451379.A0A0N5AJW5"/>
<dbReference type="GO" id="GO:0010309">
    <property type="term" value="F:acireductone dioxygenase [iron(II)-requiring] activity"/>
    <property type="evidence" value="ECO:0007669"/>
    <property type="project" value="InterPro"/>
</dbReference>
<dbReference type="InterPro" id="IPR014710">
    <property type="entry name" value="RmlC-like_jellyroll"/>
</dbReference>
<dbReference type="Pfam" id="PF03079">
    <property type="entry name" value="ARD"/>
    <property type="match status" value="1"/>
</dbReference>
<dbReference type="InterPro" id="IPR011051">
    <property type="entry name" value="RmlC_Cupin_sf"/>
</dbReference>
<keyword evidence="2" id="KW-1185">Reference proteome</keyword>
<proteinExistence type="predicted"/>
<name>A0A0N5AJW5_9BILA</name>
<organism evidence="2 3">
    <name type="scientific">Syphacia muris</name>
    <dbReference type="NCBI Taxonomy" id="451379"/>
    <lineage>
        <taxon>Eukaryota</taxon>
        <taxon>Metazoa</taxon>
        <taxon>Ecdysozoa</taxon>
        <taxon>Nematoda</taxon>
        <taxon>Chromadorea</taxon>
        <taxon>Rhabditida</taxon>
        <taxon>Spirurina</taxon>
        <taxon>Oxyuridomorpha</taxon>
        <taxon>Oxyuroidea</taxon>
        <taxon>Oxyuridae</taxon>
        <taxon>Syphacia</taxon>
    </lineage>
</organism>